<dbReference type="OMA" id="WISPFWI"/>
<keyword evidence="2" id="KW-0274">FAD</keyword>
<dbReference type="GeneID" id="28898625"/>
<dbReference type="GO" id="GO:0016491">
    <property type="term" value="F:oxidoreductase activity"/>
    <property type="evidence" value="ECO:0007669"/>
    <property type="project" value="UniProtKB-KW"/>
</dbReference>
<dbReference type="RefSeq" id="XP_018185067.1">
    <property type="nucleotide sequence ID" value="XM_018333488.1"/>
</dbReference>
<reference evidence="4 5" key="1">
    <citation type="journal article" date="2016" name="Fungal Biol.">
        <title>The genome of Xylona heveae provides a window into fungal endophytism.</title>
        <authorList>
            <person name="Gazis R."/>
            <person name="Kuo A."/>
            <person name="Riley R."/>
            <person name="LaButti K."/>
            <person name="Lipzen A."/>
            <person name="Lin J."/>
            <person name="Amirebrahimi M."/>
            <person name="Hesse C.N."/>
            <person name="Spatafora J.W."/>
            <person name="Henrissat B."/>
            <person name="Hainaut M."/>
            <person name="Grigoriev I.V."/>
            <person name="Hibbett D.S."/>
        </authorList>
    </citation>
    <scope>NUCLEOTIDE SEQUENCE [LARGE SCALE GENOMIC DNA]</scope>
    <source>
        <strain evidence="4 5">TC161</strain>
    </source>
</reference>
<dbReference type="Proteomes" id="UP000076632">
    <property type="component" value="Unassembled WGS sequence"/>
</dbReference>
<dbReference type="AlphaFoldDB" id="A0A164ZTX9"/>
<dbReference type="InterPro" id="IPR036188">
    <property type="entry name" value="FAD/NAD-bd_sf"/>
</dbReference>
<dbReference type="OrthoDB" id="2915840at2759"/>
<keyword evidence="3" id="KW-0560">Oxidoreductase</keyword>
<protein>
    <submittedName>
        <fullName evidence="4">FAD/NAD(P)-binding domain-containing protein</fullName>
    </submittedName>
</protein>
<dbReference type="InParanoid" id="A0A164ZTX9"/>
<keyword evidence="1" id="KW-0285">Flavoprotein</keyword>
<dbReference type="InterPro" id="IPR050346">
    <property type="entry name" value="FMO-like"/>
</dbReference>
<keyword evidence="5" id="KW-1185">Reference proteome</keyword>
<dbReference type="Gene3D" id="3.50.50.60">
    <property type="entry name" value="FAD/NAD(P)-binding domain"/>
    <property type="match status" value="2"/>
</dbReference>
<sequence length="584" mass="66215">MDFPDHVELAIIGAGWNGLAMAKTYLECHPNAKLIVLDKGTSIGGVWAKDRLYPHLKSNNVKGNLEYSDFPMDLERFGVKPGEHIPGATVHEYLFQYSKEFGIYSKIRLGAVVGVIERSLTGGWTLNVQSGKDSVQHQLHADKVVFATGLTSEAWMPDFHGLENYACPVYHVKDLAHNTDQLYQTARNVTVIGGTKSGWDAAYTCANAGIHVDMIVRKSGHGPAWMSWPKVTPFKMYLEKLVHTRFLTWFSPCIWGDFDGFSWIRKFLHGTRIGRFFVDSFWTILNNDLLQGGKYDNHSETKKLKPWISPFWIASSLSIFNYDTDFFELVRNGKINVHIEDVSGFAEKSVQLSSGATLSSDALICATGWKHRPPVKFLPSDIEREIGLPKRPSSEDEELAHVADKRILDQFPRLRNQPNSNPEYKPMDGSEPAVELHPYRLYRFMVPPAFADDRNIAFMGAMQSISTAMIAQVQALWLTAYLDGTLDLETETWNDRAQGEPTLAEKIVQETYLDSQFGKWRCPGGYGNQFPDIVFDCLPYIDMLLRQLGLSYHRKRNLIAEVFDSYSTSDYRGLVDEWRTKVGK</sequence>
<dbReference type="Pfam" id="PF13738">
    <property type="entry name" value="Pyr_redox_3"/>
    <property type="match status" value="1"/>
</dbReference>
<evidence type="ECO:0000313" key="5">
    <source>
        <dbReference type="Proteomes" id="UP000076632"/>
    </source>
</evidence>
<evidence type="ECO:0000256" key="2">
    <source>
        <dbReference type="ARBA" id="ARBA00022827"/>
    </source>
</evidence>
<dbReference type="PANTHER" id="PTHR23023">
    <property type="entry name" value="DIMETHYLANILINE MONOOXYGENASE"/>
    <property type="match status" value="1"/>
</dbReference>
<evidence type="ECO:0000256" key="3">
    <source>
        <dbReference type="ARBA" id="ARBA00023002"/>
    </source>
</evidence>
<name>A0A164ZTX9_XYLHT</name>
<evidence type="ECO:0000256" key="1">
    <source>
        <dbReference type="ARBA" id="ARBA00022630"/>
    </source>
</evidence>
<proteinExistence type="predicted"/>
<evidence type="ECO:0000313" key="4">
    <source>
        <dbReference type="EMBL" id="KZF19512.1"/>
    </source>
</evidence>
<dbReference type="EMBL" id="KV407466">
    <property type="protein sequence ID" value="KZF19512.1"/>
    <property type="molecule type" value="Genomic_DNA"/>
</dbReference>
<accession>A0A164ZTX9</accession>
<dbReference type="SUPFAM" id="SSF51905">
    <property type="entry name" value="FAD/NAD(P)-binding domain"/>
    <property type="match status" value="2"/>
</dbReference>
<gene>
    <name evidence="4" type="ORF">L228DRAFT_251125</name>
</gene>
<dbReference type="STRING" id="1328760.A0A164ZTX9"/>
<organism evidence="4 5">
    <name type="scientific">Xylona heveae (strain CBS 132557 / TC161)</name>
    <dbReference type="NCBI Taxonomy" id="1328760"/>
    <lineage>
        <taxon>Eukaryota</taxon>
        <taxon>Fungi</taxon>
        <taxon>Dikarya</taxon>
        <taxon>Ascomycota</taxon>
        <taxon>Pezizomycotina</taxon>
        <taxon>Xylonomycetes</taxon>
        <taxon>Xylonales</taxon>
        <taxon>Xylonaceae</taxon>
        <taxon>Xylona</taxon>
    </lineage>
</organism>